<proteinExistence type="inferred from homology"/>
<dbReference type="PANTHER" id="PTHR47952:SF3">
    <property type="entry name" value="CYTOCHROME P450 71B3-LIKE"/>
    <property type="match status" value="1"/>
</dbReference>
<reference evidence="3 4" key="1">
    <citation type="journal article" date="2021" name="Commun. Biol.">
        <title>The genome of Shorea leprosula (Dipterocarpaceae) highlights the ecological relevance of drought in aseasonal tropical rainforests.</title>
        <authorList>
            <person name="Ng K.K.S."/>
            <person name="Kobayashi M.J."/>
            <person name="Fawcett J.A."/>
            <person name="Hatakeyama M."/>
            <person name="Paape T."/>
            <person name="Ng C.H."/>
            <person name="Ang C.C."/>
            <person name="Tnah L.H."/>
            <person name="Lee C.T."/>
            <person name="Nishiyama T."/>
            <person name="Sese J."/>
            <person name="O'Brien M.J."/>
            <person name="Copetti D."/>
            <person name="Mohd Noor M.I."/>
            <person name="Ong R.C."/>
            <person name="Putra M."/>
            <person name="Sireger I.Z."/>
            <person name="Indrioko S."/>
            <person name="Kosugi Y."/>
            <person name="Izuno A."/>
            <person name="Isagi Y."/>
            <person name="Lee S.L."/>
            <person name="Shimizu K.K."/>
        </authorList>
    </citation>
    <scope>NUCLEOTIDE SEQUENCE [LARGE SCALE GENOMIC DNA]</scope>
    <source>
        <strain evidence="3">214</strain>
    </source>
</reference>
<keyword evidence="2" id="KW-0503">Monooxygenase</keyword>
<dbReference type="GO" id="GO:0020037">
    <property type="term" value="F:heme binding"/>
    <property type="evidence" value="ECO:0007669"/>
    <property type="project" value="InterPro"/>
</dbReference>
<dbReference type="InterPro" id="IPR002401">
    <property type="entry name" value="Cyt_P450_E_grp-I"/>
</dbReference>
<dbReference type="AlphaFoldDB" id="A0AAV5K438"/>
<dbReference type="Gene3D" id="1.10.630.10">
    <property type="entry name" value="Cytochrome P450"/>
    <property type="match status" value="1"/>
</dbReference>
<name>A0AAV5K438_9ROSI</name>
<dbReference type="PANTHER" id="PTHR47952">
    <property type="entry name" value="TRYPTAMINE 5-HYDROXYLASE"/>
    <property type="match status" value="1"/>
</dbReference>
<dbReference type="EMBL" id="BPVZ01000051">
    <property type="protein sequence ID" value="GKV18647.1"/>
    <property type="molecule type" value="Genomic_DNA"/>
</dbReference>
<keyword evidence="2" id="KW-0560">Oxidoreductase</keyword>
<feature type="binding site" description="axial binding residue" evidence="1">
    <location>
        <position position="117"/>
    </location>
    <ligand>
        <name>heme</name>
        <dbReference type="ChEBI" id="CHEBI:30413"/>
    </ligand>
    <ligandPart>
        <name>Fe</name>
        <dbReference type="ChEBI" id="CHEBI:18248"/>
    </ligandPart>
</feature>
<dbReference type="InterPro" id="IPR036396">
    <property type="entry name" value="Cyt_P450_sf"/>
</dbReference>
<gene>
    <name evidence="3" type="ORF">SLEP1_g28996</name>
</gene>
<comment type="caution">
    <text evidence="3">The sequence shown here is derived from an EMBL/GenBank/DDBJ whole genome shotgun (WGS) entry which is preliminary data.</text>
</comment>
<dbReference type="SUPFAM" id="SSF48264">
    <property type="entry name" value="Cytochrome P450"/>
    <property type="match status" value="1"/>
</dbReference>
<evidence type="ECO:0008006" key="5">
    <source>
        <dbReference type="Google" id="ProtNLM"/>
    </source>
</evidence>
<dbReference type="GO" id="GO:0016705">
    <property type="term" value="F:oxidoreductase activity, acting on paired donors, with incorporation or reduction of molecular oxygen"/>
    <property type="evidence" value="ECO:0007669"/>
    <property type="project" value="InterPro"/>
</dbReference>
<comment type="cofactor">
    <cofactor evidence="1">
        <name>heme</name>
        <dbReference type="ChEBI" id="CHEBI:30413"/>
    </cofactor>
</comment>
<accession>A0AAV5K438</accession>
<dbReference type="Pfam" id="PF00067">
    <property type="entry name" value="p450"/>
    <property type="match status" value="1"/>
</dbReference>
<evidence type="ECO:0000313" key="4">
    <source>
        <dbReference type="Proteomes" id="UP001054252"/>
    </source>
</evidence>
<dbReference type="PROSITE" id="PS00086">
    <property type="entry name" value="CYTOCHROME_P450"/>
    <property type="match status" value="1"/>
</dbReference>
<sequence>MKKVQIEIRSSVGKKGKVEAEDVAKLKYLKVVVKETFRLHPPAPLLVPREAMRQCRIGGFDVFPKTRIFVNVWAIGRDSNLWENPYEFYPERFEDNDIDFKGSNYELLPFGAGRRICPALAMGITNVEFALANLLHCFDWELPGGMRREDISMEEEGGLQNSPLGQFFMANSNNSVIFVS</sequence>
<comment type="similarity">
    <text evidence="2">Belongs to the cytochrome P450 family.</text>
</comment>
<protein>
    <recommendedName>
        <fullName evidence="5">Cytochrome P450</fullName>
    </recommendedName>
</protein>
<keyword evidence="1 2" id="KW-0408">Iron</keyword>
<dbReference type="InterPro" id="IPR001128">
    <property type="entry name" value="Cyt_P450"/>
</dbReference>
<keyword evidence="1 2" id="KW-0479">Metal-binding</keyword>
<dbReference type="GO" id="GO:0004497">
    <property type="term" value="F:monooxygenase activity"/>
    <property type="evidence" value="ECO:0007669"/>
    <property type="project" value="UniProtKB-KW"/>
</dbReference>
<evidence type="ECO:0000256" key="1">
    <source>
        <dbReference type="PIRSR" id="PIRSR602401-1"/>
    </source>
</evidence>
<evidence type="ECO:0000313" key="3">
    <source>
        <dbReference type="EMBL" id="GKV18647.1"/>
    </source>
</evidence>
<dbReference type="Proteomes" id="UP001054252">
    <property type="component" value="Unassembled WGS sequence"/>
</dbReference>
<dbReference type="PRINTS" id="PR00463">
    <property type="entry name" value="EP450I"/>
</dbReference>
<dbReference type="GO" id="GO:0005506">
    <property type="term" value="F:iron ion binding"/>
    <property type="evidence" value="ECO:0007669"/>
    <property type="project" value="InterPro"/>
</dbReference>
<dbReference type="InterPro" id="IPR017972">
    <property type="entry name" value="Cyt_P450_CS"/>
</dbReference>
<keyword evidence="1 2" id="KW-0349">Heme</keyword>
<organism evidence="3 4">
    <name type="scientific">Rubroshorea leprosula</name>
    <dbReference type="NCBI Taxonomy" id="152421"/>
    <lineage>
        <taxon>Eukaryota</taxon>
        <taxon>Viridiplantae</taxon>
        <taxon>Streptophyta</taxon>
        <taxon>Embryophyta</taxon>
        <taxon>Tracheophyta</taxon>
        <taxon>Spermatophyta</taxon>
        <taxon>Magnoliopsida</taxon>
        <taxon>eudicotyledons</taxon>
        <taxon>Gunneridae</taxon>
        <taxon>Pentapetalae</taxon>
        <taxon>rosids</taxon>
        <taxon>malvids</taxon>
        <taxon>Malvales</taxon>
        <taxon>Dipterocarpaceae</taxon>
        <taxon>Rubroshorea</taxon>
    </lineage>
</organism>
<evidence type="ECO:0000256" key="2">
    <source>
        <dbReference type="RuleBase" id="RU000461"/>
    </source>
</evidence>
<keyword evidence="4" id="KW-1185">Reference proteome</keyword>